<evidence type="ECO:0000256" key="2">
    <source>
        <dbReference type="SAM" id="MobiDB-lite"/>
    </source>
</evidence>
<organism evidence="3 4">
    <name type="scientific">Didymella exigua CBS 183.55</name>
    <dbReference type="NCBI Taxonomy" id="1150837"/>
    <lineage>
        <taxon>Eukaryota</taxon>
        <taxon>Fungi</taxon>
        <taxon>Dikarya</taxon>
        <taxon>Ascomycota</taxon>
        <taxon>Pezizomycotina</taxon>
        <taxon>Dothideomycetes</taxon>
        <taxon>Pleosporomycetidae</taxon>
        <taxon>Pleosporales</taxon>
        <taxon>Pleosporineae</taxon>
        <taxon>Didymellaceae</taxon>
        <taxon>Didymella</taxon>
    </lineage>
</organism>
<dbReference type="EMBL" id="ML978963">
    <property type="protein sequence ID" value="KAF1930633.1"/>
    <property type="molecule type" value="Genomic_DNA"/>
</dbReference>
<keyword evidence="1" id="KW-0175">Coiled coil</keyword>
<sequence length="480" mass="53767">MRFRPALLPLAAAYTDRSRIISPCVQSLCAEAQIPALDLDAAEIPENTSSHGDITSWRSVEHSKDSLDLSRMSSPENRLETDALIDALCVRVKSQGYGVAKSMKKREAHKRDQSDSSIEKNSTSSTVTNDAHADGMVVDHEVDFIIEHLSGSQTKYPVYTCHHTVDTDFMILSRGVLEELEKIVLSQDDKLRMSRLRIIQLEKALRRSDQDRDAATKSMHIAQNAEARAVSTLEVVAQEKNNAQTEIRLLQQALQLAQRGYSDAKEEIRALQKDLDGALADSDRSHERMEALHGVLNANQIEMMNMRKCHEFAKTQSKGYLRAMEHSIECHEAARLQLLEQQIGHGRLAVEKIAQVERRNAELEEMFAVNMHVTQETSRGDLHLEMSAAESSETVVGEDQDEAQRSGWGLGSWRVRNRNGIDDTESGPYLQTEIDTTDEPPNSAQQNMRGSTWGVTSLRLRGVWGGRTQESILPRWATGS</sequence>
<gene>
    <name evidence="3" type="ORF">M421DRAFT_412907</name>
</gene>
<dbReference type="Proteomes" id="UP000800082">
    <property type="component" value="Unassembled WGS sequence"/>
</dbReference>
<dbReference type="GeneID" id="54348105"/>
<feature type="compositionally biased region" description="Polar residues" evidence="2">
    <location>
        <begin position="119"/>
        <end position="129"/>
    </location>
</feature>
<dbReference type="OrthoDB" id="10507776at2759"/>
<dbReference type="RefSeq" id="XP_033450881.1">
    <property type="nucleotide sequence ID" value="XM_033590438.1"/>
</dbReference>
<feature type="compositionally biased region" description="Basic and acidic residues" evidence="2">
    <location>
        <begin position="109"/>
        <end position="118"/>
    </location>
</feature>
<feature type="coiled-coil region" evidence="1">
    <location>
        <begin position="233"/>
        <end position="281"/>
    </location>
</feature>
<accession>A0A6A5RT37</accession>
<protein>
    <submittedName>
        <fullName evidence="3">Uncharacterized protein</fullName>
    </submittedName>
</protein>
<keyword evidence="4" id="KW-1185">Reference proteome</keyword>
<evidence type="ECO:0000313" key="4">
    <source>
        <dbReference type="Proteomes" id="UP000800082"/>
    </source>
</evidence>
<name>A0A6A5RT37_9PLEO</name>
<reference evidence="3" key="1">
    <citation type="journal article" date="2020" name="Stud. Mycol.">
        <title>101 Dothideomycetes genomes: a test case for predicting lifestyles and emergence of pathogens.</title>
        <authorList>
            <person name="Haridas S."/>
            <person name="Albert R."/>
            <person name="Binder M."/>
            <person name="Bloem J."/>
            <person name="Labutti K."/>
            <person name="Salamov A."/>
            <person name="Andreopoulos B."/>
            <person name="Baker S."/>
            <person name="Barry K."/>
            <person name="Bills G."/>
            <person name="Bluhm B."/>
            <person name="Cannon C."/>
            <person name="Castanera R."/>
            <person name="Culley D."/>
            <person name="Daum C."/>
            <person name="Ezra D."/>
            <person name="Gonzalez J."/>
            <person name="Henrissat B."/>
            <person name="Kuo A."/>
            <person name="Liang C."/>
            <person name="Lipzen A."/>
            <person name="Lutzoni F."/>
            <person name="Magnuson J."/>
            <person name="Mondo S."/>
            <person name="Nolan M."/>
            <person name="Ohm R."/>
            <person name="Pangilinan J."/>
            <person name="Park H.-J."/>
            <person name="Ramirez L."/>
            <person name="Alfaro M."/>
            <person name="Sun H."/>
            <person name="Tritt A."/>
            <person name="Yoshinaga Y."/>
            <person name="Zwiers L.-H."/>
            <person name="Turgeon B."/>
            <person name="Goodwin S."/>
            <person name="Spatafora J."/>
            <person name="Crous P."/>
            <person name="Grigoriev I."/>
        </authorList>
    </citation>
    <scope>NUCLEOTIDE SEQUENCE</scope>
    <source>
        <strain evidence="3">CBS 183.55</strain>
    </source>
</reference>
<proteinExistence type="predicted"/>
<evidence type="ECO:0000256" key="1">
    <source>
        <dbReference type="SAM" id="Coils"/>
    </source>
</evidence>
<feature type="region of interest" description="Disordered" evidence="2">
    <location>
        <begin position="101"/>
        <end position="131"/>
    </location>
</feature>
<dbReference type="AlphaFoldDB" id="A0A6A5RT37"/>
<evidence type="ECO:0000313" key="3">
    <source>
        <dbReference type="EMBL" id="KAF1930633.1"/>
    </source>
</evidence>